<evidence type="ECO:0000259" key="8">
    <source>
        <dbReference type="Pfam" id="PF04545"/>
    </source>
</evidence>
<evidence type="ECO:0000256" key="4">
    <source>
        <dbReference type="ARBA" id="ARBA00023125"/>
    </source>
</evidence>
<dbReference type="SUPFAM" id="SSF88659">
    <property type="entry name" value="Sigma3 and sigma4 domains of RNA polymerase sigma factors"/>
    <property type="match status" value="1"/>
</dbReference>
<keyword evidence="2" id="KW-0805">Transcription regulation</keyword>
<dbReference type="OrthoDB" id="9809557at2"/>
<evidence type="ECO:0000256" key="6">
    <source>
        <dbReference type="SAM" id="Coils"/>
    </source>
</evidence>
<dbReference type="Gene3D" id="1.20.140.160">
    <property type="match status" value="1"/>
</dbReference>
<keyword evidence="3" id="KW-0731">Sigma factor</keyword>
<dbReference type="Gene3D" id="1.20.120.1810">
    <property type="match status" value="1"/>
</dbReference>
<name>A0A2S5JEQ7_9RHOB</name>
<dbReference type="Pfam" id="PF04545">
    <property type="entry name" value="Sigma70_r4"/>
    <property type="match status" value="1"/>
</dbReference>
<dbReference type="PANTHER" id="PTHR30376">
    <property type="entry name" value="SIGMA FACTOR RPOH HEAT SHOCK RELATED"/>
    <property type="match status" value="1"/>
</dbReference>
<gene>
    <name evidence="9" type="ORF">LV82_02259</name>
</gene>
<dbReference type="GO" id="GO:0006352">
    <property type="term" value="P:DNA-templated transcription initiation"/>
    <property type="evidence" value="ECO:0007669"/>
    <property type="project" value="InterPro"/>
</dbReference>
<dbReference type="AlphaFoldDB" id="A0A2S5JEQ7"/>
<keyword evidence="5" id="KW-0804">Transcription</keyword>
<comment type="caution">
    <text evidence="9">The sequence shown here is derived from an EMBL/GenBank/DDBJ whole genome shotgun (WGS) entry which is preliminary data.</text>
</comment>
<dbReference type="GO" id="GO:0016987">
    <property type="term" value="F:sigma factor activity"/>
    <property type="evidence" value="ECO:0007669"/>
    <property type="project" value="UniProtKB-KW"/>
</dbReference>
<dbReference type="GO" id="GO:0003677">
    <property type="term" value="F:DNA binding"/>
    <property type="evidence" value="ECO:0007669"/>
    <property type="project" value="UniProtKB-KW"/>
</dbReference>
<comment type="similarity">
    <text evidence="1">Belongs to the sigma-70 factor family.</text>
</comment>
<protein>
    <submittedName>
        <fullName evidence="9">RNA polymerase sigma-32 factor</fullName>
    </submittedName>
</protein>
<dbReference type="InterPro" id="IPR050813">
    <property type="entry name" value="Sigma-70_Factor"/>
</dbReference>
<dbReference type="InterPro" id="IPR013325">
    <property type="entry name" value="RNA_pol_sigma_r2"/>
</dbReference>
<dbReference type="InterPro" id="IPR007630">
    <property type="entry name" value="RNA_pol_sigma70_r4"/>
</dbReference>
<dbReference type="PRINTS" id="PR00046">
    <property type="entry name" value="SIGMA70FCT"/>
</dbReference>
<dbReference type="SUPFAM" id="SSF88946">
    <property type="entry name" value="Sigma2 domain of RNA polymerase sigma factors"/>
    <property type="match status" value="1"/>
</dbReference>
<evidence type="ECO:0000256" key="3">
    <source>
        <dbReference type="ARBA" id="ARBA00023082"/>
    </source>
</evidence>
<keyword evidence="6" id="KW-0175">Coiled coil</keyword>
<dbReference type="Pfam" id="PF04542">
    <property type="entry name" value="Sigma70_r2"/>
    <property type="match status" value="1"/>
</dbReference>
<dbReference type="NCBIfam" id="TIGR02937">
    <property type="entry name" value="sigma70-ECF"/>
    <property type="match status" value="1"/>
</dbReference>
<dbReference type="InterPro" id="IPR000943">
    <property type="entry name" value="RNA_pol_sigma70"/>
</dbReference>
<evidence type="ECO:0000259" key="7">
    <source>
        <dbReference type="Pfam" id="PF04542"/>
    </source>
</evidence>
<organism evidence="9 10">
    <name type="scientific">Albidovulum inexpectatum</name>
    <dbReference type="NCBI Taxonomy" id="196587"/>
    <lineage>
        <taxon>Bacteria</taxon>
        <taxon>Pseudomonadati</taxon>
        <taxon>Pseudomonadota</taxon>
        <taxon>Alphaproteobacteria</taxon>
        <taxon>Rhodobacterales</taxon>
        <taxon>Paracoccaceae</taxon>
        <taxon>Albidovulum</taxon>
    </lineage>
</organism>
<evidence type="ECO:0000256" key="5">
    <source>
        <dbReference type="ARBA" id="ARBA00023163"/>
    </source>
</evidence>
<feature type="coiled-coil region" evidence="6">
    <location>
        <begin position="236"/>
        <end position="267"/>
    </location>
</feature>
<keyword evidence="4" id="KW-0238">DNA-binding</keyword>
<evidence type="ECO:0000256" key="2">
    <source>
        <dbReference type="ARBA" id="ARBA00023015"/>
    </source>
</evidence>
<dbReference type="InterPro" id="IPR007627">
    <property type="entry name" value="RNA_pol_sigma70_r2"/>
</dbReference>
<dbReference type="InterPro" id="IPR013324">
    <property type="entry name" value="RNA_pol_sigma_r3/r4-like"/>
</dbReference>
<keyword evidence="10" id="KW-1185">Reference proteome</keyword>
<dbReference type="PANTHER" id="PTHR30376:SF3">
    <property type="entry name" value="RNA POLYMERASE SIGMA FACTOR RPOH"/>
    <property type="match status" value="1"/>
</dbReference>
<feature type="domain" description="RNA polymerase sigma-70 region 2" evidence="7">
    <location>
        <begin position="45"/>
        <end position="111"/>
    </location>
</feature>
<feature type="domain" description="RNA polymerase sigma-70 region 4" evidence="8">
    <location>
        <begin position="212"/>
        <end position="263"/>
    </location>
</feature>
<dbReference type="EMBL" id="PRDS01000007">
    <property type="protein sequence ID" value="PPB79977.1"/>
    <property type="molecule type" value="Genomic_DNA"/>
</dbReference>
<accession>A0A2S5JEQ7</accession>
<proteinExistence type="inferred from homology"/>
<dbReference type="Proteomes" id="UP000239736">
    <property type="component" value="Unassembled WGS sequence"/>
</dbReference>
<reference evidence="9 10" key="1">
    <citation type="submission" date="2018-01" db="EMBL/GenBank/DDBJ databases">
        <title>Genomic Encyclopedia of Archaeal and Bacterial Type Strains, Phase II (KMG-II): from individual species to whole genera.</title>
        <authorList>
            <person name="Goeker M."/>
        </authorList>
    </citation>
    <scope>NUCLEOTIDE SEQUENCE [LARGE SCALE GENOMIC DNA]</scope>
    <source>
        <strain evidence="9 10">DSM 12048</strain>
    </source>
</reference>
<sequence>MNTPYPNWGRRRSADRSRALSAEDEANLIRAWQERGDERARERLLNAFAPMAVAMARRFSGGRGVADPDLVQQANIGLMKALDRFDLSRGRRFSTYAVWWVRAEVQEYRRTMGSIVRRPNSGDSGMRSALSRLDGIHVGDDARIAQELGIEQDALEAMRARAVRADASLNVSSLDDKAEDRLANLVDPDSIDPGDRVDWLDQQTLRDALVRALSDLPDRERDIILATQVREPAATLEELGQRHRISKERVRQLRERALERMREALSRSGARIEAFI</sequence>
<evidence type="ECO:0000313" key="10">
    <source>
        <dbReference type="Proteomes" id="UP000239736"/>
    </source>
</evidence>
<dbReference type="RefSeq" id="WP_104071741.1">
    <property type="nucleotide sequence ID" value="NZ_PRDS01000007.1"/>
</dbReference>
<evidence type="ECO:0000313" key="9">
    <source>
        <dbReference type="EMBL" id="PPB79977.1"/>
    </source>
</evidence>
<evidence type="ECO:0000256" key="1">
    <source>
        <dbReference type="ARBA" id="ARBA00007788"/>
    </source>
</evidence>
<dbReference type="InterPro" id="IPR014284">
    <property type="entry name" value="RNA_pol_sigma-70_dom"/>
</dbReference>
<dbReference type="CDD" id="cd06171">
    <property type="entry name" value="Sigma70_r4"/>
    <property type="match status" value="1"/>
</dbReference>